<comment type="catalytic activity">
    <reaction evidence="10">
        <text>uridine(54) in tRNA + (6R)-5,10-methylene-5,6,7,8-tetrahydrofolate + NADH + H(+) = 5-methyluridine(54) in tRNA + (6S)-5,6,7,8-tetrahydrofolate + NAD(+)</text>
        <dbReference type="Rhea" id="RHEA:16873"/>
        <dbReference type="Rhea" id="RHEA-COMP:10167"/>
        <dbReference type="Rhea" id="RHEA-COMP:10193"/>
        <dbReference type="ChEBI" id="CHEBI:15378"/>
        <dbReference type="ChEBI" id="CHEBI:15636"/>
        <dbReference type="ChEBI" id="CHEBI:57453"/>
        <dbReference type="ChEBI" id="CHEBI:57540"/>
        <dbReference type="ChEBI" id="CHEBI:57945"/>
        <dbReference type="ChEBI" id="CHEBI:65315"/>
        <dbReference type="ChEBI" id="CHEBI:74447"/>
        <dbReference type="EC" id="2.1.1.74"/>
    </reaction>
</comment>
<protein>
    <recommendedName>
        <fullName evidence="10">Methylenetetrahydrofolate--tRNA-(uracil-5-)-methyltransferase TrmFO</fullName>
        <ecNumber evidence="10">2.1.1.74</ecNumber>
    </recommendedName>
    <alternativeName>
        <fullName evidence="10">Folate-dependent tRNA (uracil-5-)-methyltransferase</fullName>
    </alternativeName>
    <alternativeName>
        <fullName evidence="10">Folate-dependent tRNA(M-5-U54)-methyltransferase</fullName>
    </alternativeName>
</protein>
<dbReference type="OrthoDB" id="9803114at2"/>
<evidence type="ECO:0000256" key="2">
    <source>
        <dbReference type="ARBA" id="ARBA00022490"/>
    </source>
</evidence>
<evidence type="ECO:0000313" key="11">
    <source>
        <dbReference type="EMBL" id="BDI32638.1"/>
    </source>
</evidence>
<keyword evidence="2 10" id="KW-0963">Cytoplasm</keyword>
<proteinExistence type="inferred from homology"/>
<evidence type="ECO:0000256" key="8">
    <source>
        <dbReference type="ARBA" id="ARBA00022857"/>
    </source>
</evidence>
<dbReference type="NCBIfam" id="NF003739">
    <property type="entry name" value="PRK05335.1"/>
    <property type="match status" value="1"/>
</dbReference>
<dbReference type="FunFam" id="3.50.50.60:FF:000035">
    <property type="entry name" value="Methylenetetrahydrofolate--tRNA-(uracil-5-)-methyltransferase TrmFO"/>
    <property type="match status" value="1"/>
</dbReference>
<dbReference type="RefSeq" id="WP_119319654.1">
    <property type="nucleotide sequence ID" value="NZ_AP025739.1"/>
</dbReference>
<dbReference type="PROSITE" id="PS01281">
    <property type="entry name" value="GIDA_2"/>
    <property type="match status" value="1"/>
</dbReference>
<comment type="cofactor">
    <cofactor evidence="1 10">
        <name>FAD</name>
        <dbReference type="ChEBI" id="CHEBI:57692"/>
    </cofactor>
</comment>
<keyword evidence="12" id="KW-1185">Reference proteome</keyword>
<comment type="catalytic activity">
    <reaction evidence="10">
        <text>uridine(54) in tRNA + (6R)-5,10-methylene-5,6,7,8-tetrahydrofolate + NADPH + H(+) = 5-methyluridine(54) in tRNA + (6S)-5,6,7,8-tetrahydrofolate + NADP(+)</text>
        <dbReference type="Rhea" id="RHEA:62372"/>
        <dbReference type="Rhea" id="RHEA-COMP:10167"/>
        <dbReference type="Rhea" id="RHEA-COMP:10193"/>
        <dbReference type="ChEBI" id="CHEBI:15378"/>
        <dbReference type="ChEBI" id="CHEBI:15636"/>
        <dbReference type="ChEBI" id="CHEBI:57453"/>
        <dbReference type="ChEBI" id="CHEBI:57783"/>
        <dbReference type="ChEBI" id="CHEBI:58349"/>
        <dbReference type="ChEBI" id="CHEBI:65315"/>
        <dbReference type="ChEBI" id="CHEBI:74447"/>
        <dbReference type="EC" id="2.1.1.74"/>
    </reaction>
</comment>
<evidence type="ECO:0000256" key="10">
    <source>
        <dbReference type="HAMAP-Rule" id="MF_01037"/>
    </source>
</evidence>
<dbReference type="PANTHER" id="PTHR11806:SF2">
    <property type="entry name" value="METHYLENETETRAHYDROFOLATE--TRNA-(URACIL-5-)-METHYLTRANSFERASE TRMFO"/>
    <property type="match status" value="1"/>
</dbReference>
<dbReference type="GO" id="GO:0047151">
    <property type="term" value="F:tRNA (uracil(54)-C5)-methyltransferase activity, 5,10-methylenetetrahydrofolate-dependent"/>
    <property type="evidence" value="ECO:0007669"/>
    <property type="project" value="UniProtKB-UniRule"/>
</dbReference>
<organism evidence="11 12">
    <name type="scientific">Capsulimonas corticalis</name>
    <dbReference type="NCBI Taxonomy" id="2219043"/>
    <lineage>
        <taxon>Bacteria</taxon>
        <taxon>Bacillati</taxon>
        <taxon>Armatimonadota</taxon>
        <taxon>Armatimonadia</taxon>
        <taxon>Capsulimonadales</taxon>
        <taxon>Capsulimonadaceae</taxon>
        <taxon>Capsulimonas</taxon>
    </lineage>
</organism>
<dbReference type="GO" id="GO:0050660">
    <property type="term" value="F:flavin adenine dinucleotide binding"/>
    <property type="evidence" value="ECO:0007669"/>
    <property type="project" value="UniProtKB-UniRule"/>
</dbReference>
<keyword evidence="6 10" id="KW-0819">tRNA processing</keyword>
<dbReference type="GO" id="GO:0005829">
    <property type="term" value="C:cytosol"/>
    <property type="evidence" value="ECO:0007669"/>
    <property type="project" value="TreeGrafter"/>
</dbReference>
<dbReference type="KEGG" id="ccot:CCAX7_46890"/>
<dbReference type="GO" id="GO:0002098">
    <property type="term" value="P:tRNA wobble uridine modification"/>
    <property type="evidence" value="ECO:0007669"/>
    <property type="project" value="TreeGrafter"/>
</dbReference>
<evidence type="ECO:0000256" key="7">
    <source>
        <dbReference type="ARBA" id="ARBA00022827"/>
    </source>
</evidence>
<dbReference type="EMBL" id="AP025739">
    <property type="protein sequence ID" value="BDI32638.1"/>
    <property type="molecule type" value="Genomic_DNA"/>
</dbReference>
<accession>A0A402CQM9</accession>
<comment type="similarity">
    <text evidence="10">Belongs to the MnmG family. TrmFO subfamily.</text>
</comment>
<keyword evidence="3 10" id="KW-0489">Methyltransferase</keyword>
<comment type="subcellular location">
    <subcellularLocation>
        <location evidence="10">Cytoplasm</location>
    </subcellularLocation>
</comment>
<dbReference type="GO" id="GO:0030488">
    <property type="term" value="P:tRNA methylation"/>
    <property type="evidence" value="ECO:0007669"/>
    <property type="project" value="TreeGrafter"/>
</dbReference>
<dbReference type="Gene3D" id="3.50.50.60">
    <property type="entry name" value="FAD/NAD(P)-binding domain"/>
    <property type="match status" value="2"/>
</dbReference>
<dbReference type="SUPFAM" id="SSF51905">
    <property type="entry name" value="FAD/NAD(P)-binding domain"/>
    <property type="match status" value="1"/>
</dbReference>
<keyword evidence="9 10" id="KW-0520">NAD</keyword>
<dbReference type="InterPro" id="IPR036188">
    <property type="entry name" value="FAD/NAD-bd_sf"/>
</dbReference>
<dbReference type="EC" id="2.1.1.74" evidence="10"/>
<dbReference type="AlphaFoldDB" id="A0A402CQM9"/>
<dbReference type="PANTHER" id="PTHR11806">
    <property type="entry name" value="GLUCOSE INHIBITED DIVISION PROTEIN A"/>
    <property type="match status" value="1"/>
</dbReference>
<dbReference type="InterPro" id="IPR020595">
    <property type="entry name" value="MnmG-rel_CS"/>
</dbReference>
<dbReference type="Pfam" id="PF01134">
    <property type="entry name" value="GIDA"/>
    <property type="match status" value="1"/>
</dbReference>
<name>A0A402CQM9_9BACT</name>
<keyword evidence="7 10" id="KW-0274">FAD</keyword>
<keyword evidence="5 10" id="KW-0808">Transferase</keyword>
<dbReference type="NCBIfam" id="TIGR00137">
    <property type="entry name" value="gid_trmFO"/>
    <property type="match status" value="1"/>
</dbReference>
<feature type="binding site" evidence="10">
    <location>
        <begin position="8"/>
        <end position="13"/>
    </location>
    <ligand>
        <name>FAD</name>
        <dbReference type="ChEBI" id="CHEBI:57692"/>
    </ligand>
</feature>
<keyword evidence="8 10" id="KW-0521">NADP</keyword>
<dbReference type="InterPro" id="IPR040131">
    <property type="entry name" value="MnmG_N"/>
</dbReference>
<dbReference type="InterPro" id="IPR002218">
    <property type="entry name" value="MnmG-rel"/>
</dbReference>
<evidence type="ECO:0000313" key="12">
    <source>
        <dbReference type="Proteomes" id="UP000287394"/>
    </source>
</evidence>
<keyword evidence="4 10" id="KW-0285">Flavoprotein</keyword>
<reference evidence="11 12" key="1">
    <citation type="journal article" date="2019" name="Int. J. Syst. Evol. Microbiol.">
        <title>Capsulimonas corticalis gen. nov., sp. nov., an aerobic capsulated bacterium, of a novel bacterial order, Capsulimonadales ord. nov., of the class Armatimonadia of the phylum Armatimonadetes.</title>
        <authorList>
            <person name="Li J."/>
            <person name="Kudo C."/>
            <person name="Tonouchi A."/>
        </authorList>
    </citation>
    <scope>NUCLEOTIDE SEQUENCE [LARGE SCALE GENOMIC DNA]</scope>
    <source>
        <strain evidence="11 12">AX-7</strain>
    </source>
</reference>
<evidence type="ECO:0000256" key="4">
    <source>
        <dbReference type="ARBA" id="ARBA00022630"/>
    </source>
</evidence>
<evidence type="ECO:0000256" key="6">
    <source>
        <dbReference type="ARBA" id="ARBA00022694"/>
    </source>
</evidence>
<evidence type="ECO:0000256" key="5">
    <source>
        <dbReference type="ARBA" id="ARBA00022679"/>
    </source>
</evidence>
<evidence type="ECO:0000256" key="1">
    <source>
        <dbReference type="ARBA" id="ARBA00001974"/>
    </source>
</evidence>
<dbReference type="HAMAP" id="MF_01037">
    <property type="entry name" value="TrmFO"/>
    <property type="match status" value="1"/>
</dbReference>
<dbReference type="Proteomes" id="UP000287394">
    <property type="component" value="Chromosome"/>
</dbReference>
<evidence type="ECO:0000256" key="3">
    <source>
        <dbReference type="ARBA" id="ARBA00022603"/>
    </source>
</evidence>
<sequence>MTYVTVIGGGLAGSEAAWQAAEAGAKVRLYEMRPVKRTPVHQTGDFAELVCSNSLKSNSITNAAGLLKEEMRRLESMVIACGDASSVPAGDALAVDRILFAQAITARLEGHPNIEIIREEVTEIPEDGVTIIATGPLTSEALAGKIGEITGLTQLHFYDAVAPTIDASTINREIAFAASRYDKGDDDAYLNCPMNREEYDAFYEALTHAELVPLAEHEAKTPYFEGCLPIEVLASRGPKTLCFGPMKPVGLTDPRTGRWPWACVQLRQENRDATLYSMVGFQTRMKWGDQKRVLRMIPGLEEAEFVRYGVIHRNTYIQSPQLLNEALQMKTRPNIFFAGQITGVEGYVESAAAGILAGRNAARFLRGEPLLTLPETTMLGALAHYVAHYDGKDFQPMNSNWGIVPPLPTRVRDKKEKAGIMAERAMAALETVQGLNLLARV</sequence>
<dbReference type="FunCoup" id="A0A402CQM9">
    <property type="interactions" value="12"/>
</dbReference>
<comment type="function">
    <text evidence="10">Catalyzes the folate-dependent formation of 5-methyl-uridine at position 54 (M-5-U54) in all tRNAs.</text>
</comment>
<dbReference type="InterPro" id="IPR004417">
    <property type="entry name" value="TrmFO"/>
</dbReference>
<evidence type="ECO:0000256" key="9">
    <source>
        <dbReference type="ARBA" id="ARBA00023027"/>
    </source>
</evidence>
<gene>
    <name evidence="10 11" type="primary">trmFO</name>
    <name evidence="11" type="ORF">CCAX7_46890</name>
</gene>